<evidence type="ECO:0000313" key="2">
    <source>
        <dbReference type="Proteomes" id="UP000184052"/>
    </source>
</evidence>
<evidence type="ECO:0000313" key="1">
    <source>
        <dbReference type="EMBL" id="SHI92629.1"/>
    </source>
</evidence>
<dbReference type="Proteomes" id="UP000184052">
    <property type="component" value="Unassembled WGS sequence"/>
</dbReference>
<dbReference type="AlphaFoldDB" id="A0A1M6F4V9"/>
<name>A0A1M6F4V9_9FIRM</name>
<dbReference type="RefSeq" id="WP_073048822.1">
    <property type="nucleotide sequence ID" value="NZ_FQZL01000008.1"/>
</dbReference>
<reference evidence="1 2" key="1">
    <citation type="submission" date="2016-11" db="EMBL/GenBank/DDBJ databases">
        <authorList>
            <person name="Jaros S."/>
            <person name="Januszkiewicz K."/>
            <person name="Wedrychowicz H."/>
        </authorList>
    </citation>
    <scope>NUCLEOTIDE SEQUENCE [LARGE SCALE GENOMIC DNA]</scope>
    <source>
        <strain evidence="1 2">DSM 17477</strain>
    </source>
</reference>
<accession>A0A1M6F4V9</accession>
<gene>
    <name evidence="1" type="ORF">SAMN02745751_01351</name>
</gene>
<dbReference type="EMBL" id="FQZL01000008">
    <property type="protein sequence ID" value="SHI92629.1"/>
    <property type="molecule type" value="Genomic_DNA"/>
</dbReference>
<sequence length="99" mass="12022">MSIDDFCYSDNMKILRFIDEMIVEPADFRCKVLDLFSDIFNYDKTTFWLIDDSKDIHSPLVKNLDDEAIDKYMEGYYRDDFFHPENMNKNLVLKKTFYF</sequence>
<proteinExistence type="predicted"/>
<protein>
    <submittedName>
        <fullName evidence="1">Uncharacterized protein</fullName>
    </submittedName>
</protein>
<keyword evidence="2" id="KW-1185">Reference proteome</keyword>
<dbReference type="STRING" id="1121476.SAMN02745751_01351"/>
<dbReference type="OrthoDB" id="2612750at2"/>
<organism evidence="1 2">
    <name type="scientific">Dethiosulfatibacter aminovorans DSM 17477</name>
    <dbReference type="NCBI Taxonomy" id="1121476"/>
    <lineage>
        <taxon>Bacteria</taxon>
        <taxon>Bacillati</taxon>
        <taxon>Bacillota</taxon>
        <taxon>Tissierellia</taxon>
        <taxon>Dethiosulfatibacter</taxon>
    </lineage>
</organism>